<dbReference type="SFLD" id="SFLDG01138">
    <property type="entry name" value="C1.6.2:_Deoxy-d-mannose-octulo"/>
    <property type="match status" value="1"/>
</dbReference>
<dbReference type="CDD" id="cd01630">
    <property type="entry name" value="HAD_KDO-like"/>
    <property type="match status" value="1"/>
</dbReference>
<dbReference type="NCBIfam" id="TIGR01670">
    <property type="entry name" value="KdsC-phosphatas"/>
    <property type="match status" value="1"/>
</dbReference>
<dbReference type="Proteomes" id="UP001360424">
    <property type="component" value="Chromosome"/>
</dbReference>
<dbReference type="GO" id="GO:0016787">
    <property type="term" value="F:hydrolase activity"/>
    <property type="evidence" value="ECO:0007669"/>
    <property type="project" value="UniProtKB-KW"/>
</dbReference>
<dbReference type="InterPro" id="IPR006549">
    <property type="entry name" value="HAD-SF_hydro_IIIA"/>
</dbReference>
<dbReference type="InterPro" id="IPR023214">
    <property type="entry name" value="HAD_sf"/>
</dbReference>
<evidence type="ECO:0000256" key="4">
    <source>
        <dbReference type="ARBA" id="ARBA00022723"/>
    </source>
</evidence>
<dbReference type="InterPro" id="IPR050793">
    <property type="entry name" value="CMP-NeuNAc_synthase"/>
</dbReference>
<keyword evidence="6 7" id="KW-0460">Magnesium</keyword>
<dbReference type="RefSeq" id="WP_338521691.1">
    <property type="nucleotide sequence ID" value="NZ_CP135136.1"/>
</dbReference>
<proteinExistence type="inferred from homology"/>
<reference evidence="8" key="1">
    <citation type="submission" date="2023-09" db="EMBL/GenBank/DDBJ databases">
        <title>Genomes of two closely related lineages of the louse Polyplax serrata with different host specificities.</title>
        <authorList>
            <person name="Martinu J."/>
            <person name="Tarabai H."/>
            <person name="Stefka J."/>
            <person name="Hypsa V."/>
        </authorList>
    </citation>
    <scope>NUCLEOTIDE SEQUENCE [LARGE SCALE GENOMIC DNA]</scope>
    <source>
        <strain evidence="8">HR10_N</strain>
    </source>
</reference>
<dbReference type="SFLD" id="SFLDG01136">
    <property type="entry name" value="C1.6:_Phosphoserine_Phosphatas"/>
    <property type="match status" value="1"/>
</dbReference>
<evidence type="ECO:0000313" key="8">
    <source>
        <dbReference type="EMBL" id="WWR12083.1"/>
    </source>
</evidence>
<keyword evidence="7" id="KW-0448">Lipopolysaccharide biosynthesis</keyword>
<dbReference type="InterPro" id="IPR036412">
    <property type="entry name" value="HAD-like_sf"/>
</dbReference>
<dbReference type="PANTHER" id="PTHR21485">
    <property type="entry name" value="HAD SUPERFAMILY MEMBERS CMAS AND KDSC"/>
    <property type="match status" value="1"/>
</dbReference>
<dbReference type="Pfam" id="PF08282">
    <property type="entry name" value="Hydrolase_3"/>
    <property type="match status" value="1"/>
</dbReference>
<evidence type="ECO:0000313" key="9">
    <source>
        <dbReference type="Proteomes" id="UP001360424"/>
    </source>
</evidence>
<dbReference type="SUPFAM" id="SSF56784">
    <property type="entry name" value="HAD-like"/>
    <property type="match status" value="1"/>
</dbReference>
<evidence type="ECO:0000256" key="1">
    <source>
        <dbReference type="ARBA" id="ARBA00001946"/>
    </source>
</evidence>
<dbReference type="SFLD" id="SFLDS00003">
    <property type="entry name" value="Haloacid_Dehalogenase"/>
    <property type="match status" value="1"/>
</dbReference>
<dbReference type="EC" id="3.1.3.45" evidence="7"/>
<comment type="catalytic activity">
    <reaction evidence="7">
        <text>3-deoxy-alpha-D-manno-2-octulosonate-8-phosphate + H2O = 3-deoxy-alpha-D-manno-oct-2-ulosonate + phosphate</text>
        <dbReference type="Rhea" id="RHEA:11500"/>
        <dbReference type="ChEBI" id="CHEBI:15377"/>
        <dbReference type="ChEBI" id="CHEBI:43474"/>
        <dbReference type="ChEBI" id="CHEBI:85985"/>
        <dbReference type="ChEBI" id="CHEBI:85986"/>
        <dbReference type="EC" id="3.1.3.45"/>
    </reaction>
</comment>
<accession>A0ABZ2H1I1</accession>
<sequence length="174" mass="19631">MKKIILDKAKKIKCLICDVDGVLTNGCFYIDNYGNEFKSFYVHDGIGIKLLITAGIEVAIITISNSKIIDFRVQQLGIKYFFKGQTDKNLAFHKLKTILNLKNEEFAYIGDDIPDIPVMKQVGLSISVSNATKQAKKNSIWQTKKAGGYGAVREVCELILNSQNKKWDQLKYCN</sequence>
<name>A0ABZ2H1I1_9GAMM</name>
<evidence type="ECO:0000256" key="5">
    <source>
        <dbReference type="ARBA" id="ARBA00022801"/>
    </source>
</evidence>
<comment type="subunit">
    <text evidence="3 7">Homotetramer.</text>
</comment>
<dbReference type="NCBIfam" id="TIGR01662">
    <property type="entry name" value="HAD-SF-IIIA"/>
    <property type="match status" value="1"/>
</dbReference>
<dbReference type="InterPro" id="IPR010023">
    <property type="entry name" value="KdsC_fam"/>
</dbReference>
<evidence type="ECO:0000256" key="6">
    <source>
        <dbReference type="ARBA" id="ARBA00022842"/>
    </source>
</evidence>
<dbReference type="Gene3D" id="3.40.50.1000">
    <property type="entry name" value="HAD superfamily/HAD-like"/>
    <property type="match status" value="1"/>
</dbReference>
<evidence type="ECO:0000256" key="3">
    <source>
        <dbReference type="ARBA" id="ARBA00011881"/>
    </source>
</evidence>
<comment type="function">
    <text evidence="7">Catalyzes the hydrolysis of 3-deoxy-D-manno-octulosonate 8-phosphate (KDO 8-P) to 3-deoxy-D-manno-octulosonate (KDO) and inorganic phosphate.</text>
</comment>
<keyword evidence="5 7" id="KW-0378">Hydrolase</keyword>
<evidence type="ECO:0000256" key="7">
    <source>
        <dbReference type="PIRNR" id="PIRNR006118"/>
    </source>
</evidence>
<dbReference type="EMBL" id="CP135136">
    <property type="protein sequence ID" value="WWR12083.1"/>
    <property type="molecule type" value="Genomic_DNA"/>
</dbReference>
<dbReference type="PANTHER" id="PTHR21485:SF3">
    <property type="entry name" value="N-ACYLNEURAMINATE CYTIDYLYLTRANSFERASE"/>
    <property type="match status" value="1"/>
</dbReference>
<keyword evidence="9" id="KW-1185">Reference proteome</keyword>
<keyword evidence="4 7" id="KW-0479">Metal-binding</keyword>
<evidence type="ECO:0000256" key="2">
    <source>
        <dbReference type="ARBA" id="ARBA00005893"/>
    </source>
</evidence>
<comment type="similarity">
    <text evidence="2 7">Belongs to the KdsC family.</text>
</comment>
<comment type="cofactor">
    <cofactor evidence="1 7">
        <name>Mg(2+)</name>
        <dbReference type="ChEBI" id="CHEBI:18420"/>
    </cofactor>
</comment>
<organism evidence="8 9">
    <name type="scientific">Candidatus Legionella polyplacis</name>
    <dbReference type="NCBI Taxonomy" id="2005262"/>
    <lineage>
        <taxon>Bacteria</taxon>
        <taxon>Pseudomonadati</taxon>
        <taxon>Pseudomonadota</taxon>
        <taxon>Gammaproteobacteria</taxon>
        <taxon>Legionellales</taxon>
        <taxon>Legionellaceae</taxon>
        <taxon>Legionella</taxon>
    </lineage>
</organism>
<dbReference type="PIRSF" id="PIRSF006118">
    <property type="entry name" value="KDO8-P_Ptase"/>
    <property type="match status" value="1"/>
</dbReference>
<protein>
    <recommendedName>
        <fullName evidence="7">3-deoxy-D-manno-octulosonate 8-phosphate phosphatase KdsC</fullName>
        <ecNumber evidence="7">3.1.3.45</ecNumber>
    </recommendedName>
    <alternativeName>
        <fullName evidence="7">KDO 8-P phosphatase</fullName>
    </alternativeName>
</protein>
<gene>
    <name evidence="8" type="ORF">RQL38_00340</name>
</gene>